<evidence type="ECO:0000256" key="11">
    <source>
        <dbReference type="ARBA" id="ARBA00048305"/>
    </source>
</evidence>
<keyword evidence="8" id="KW-0274">FAD</keyword>
<comment type="similarity">
    <text evidence="3">Belongs to the FAD-dependent oxidoreductase 2 family. NadB subfamily.</text>
</comment>
<dbReference type="InterPro" id="IPR027477">
    <property type="entry name" value="Succ_DH/fumarate_Rdtase_cat_sf"/>
</dbReference>
<dbReference type="GO" id="GO:0034628">
    <property type="term" value="P:'de novo' NAD+ biosynthetic process from L-aspartate"/>
    <property type="evidence" value="ECO:0007669"/>
    <property type="project" value="TreeGrafter"/>
</dbReference>
<evidence type="ECO:0000256" key="2">
    <source>
        <dbReference type="ARBA" id="ARBA00004950"/>
    </source>
</evidence>
<dbReference type="Gene3D" id="3.90.700.10">
    <property type="entry name" value="Succinate dehydrogenase/fumarate reductase flavoprotein, catalytic domain"/>
    <property type="match status" value="1"/>
</dbReference>
<dbReference type="FunFam" id="3.90.700.10:FF:000002">
    <property type="entry name" value="L-aspartate oxidase"/>
    <property type="match status" value="1"/>
</dbReference>
<evidence type="ECO:0000256" key="1">
    <source>
        <dbReference type="ARBA" id="ARBA00001974"/>
    </source>
</evidence>
<dbReference type="PRINTS" id="PR00368">
    <property type="entry name" value="FADPNR"/>
</dbReference>
<gene>
    <name evidence="13" type="ORF">JK634_14205</name>
</gene>
<dbReference type="Pfam" id="PF00890">
    <property type="entry name" value="FAD_binding_2"/>
    <property type="match status" value="1"/>
</dbReference>
<evidence type="ECO:0000313" key="14">
    <source>
        <dbReference type="Proteomes" id="UP000623681"/>
    </source>
</evidence>
<comment type="caution">
    <text evidence="13">The sequence shown here is derived from an EMBL/GenBank/DDBJ whole genome shotgun (WGS) entry which is preliminary data.</text>
</comment>
<keyword evidence="14" id="KW-1185">Reference proteome</keyword>
<evidence type="ECO:0000256" key="3">
    <source>
        <dbReference type="ARBA" id="ARBA00008562"/>
    </source>
</evidence>
<dbReference type="Proteomes" id="UP000623681">
    <property type="component" value="Unassembled WGS sequence"/>
</dbReference>
<evidence type="ECO:0000259" key="12">
    <source>
        <dbReference type="Pfam" id="PF00890"/>
    </source>
</evidence>
<evidence type="ECO:0000256" key="4">
    <source>
        <dbReference type="ARBA" id="ARBA00012173"/>
    </source>
</evidence>
<dbReference type="NCBIfam" id="NF004820">
    <property type="entry name" value="PRK06175.1"/>
    <property type="match status" value="1"/>
</dbReference>
<dbReference type="GO" id="GO:0033765">
    <property type="term" value="F:steroid dehydrogenase activity, acting on the CH-CH group of donors"/>
    <property type="evidence" value="ECO:0007669"/>
    <property type="project" value="UniProtKB-ARBA"/>
</dbReference>
<evidence type="ECO:0000313" key="13">
    <source>
        <dbReference type="EMBL" id="MBL4932963.1"/>
    </source>
</evidence>
<dbReference type="SUPFAM" id="SSF56425">
    <property type="entry name" value="Succinate dehydrogenase/fumarate reductase flavoprotein, catalytic domain"/>
    <property type="match status" value="1"/>
</dbReference>
<dbReference type="InterPro" id="IPR005288">
    <property type="entry name" value="NadB"/>
</dbReference>
<comment type="cofactor">
    <cofactor evidence="1">
        <name>FAD</name>
        <dbReference type="ChEBI" id="CHEBI:57692"/>
    </cofactor>
</comment>
<accession>A0A937FGY5</accession>
<reference evidence="13" key="1">
    <citation type="submission" date="2021-01" db="EMBL/GenBank/DDBJ databases">
        <title>Genome public.</title>
        <authorList>
            <person name="Liu C."/>
            <person name="Sun Q."/>
        </authorList>
    </citation>
    <scope>NUCLEOTIDE SEQUENCE</scope>
    <source>
        <strain evidence="13">YIM B02565</strain>
    </source>
</reference>
<dbReference type="Gene3D" id="3.50.50.60">
    <property type="entry name" value="FAD/NAD(P)-binding domain"/>
    <property type="match status" value="1"/>
</dbReference>
<evidence type="ECO:0000256" key="10">
    <source>
        <dbReference type="ARBA" id="ARBA00030386"/>
    </source>
</evidence>
<proteinExistence type="inferred from homology"/>
<feature type="domain" description="FAD-dependent oxidoreductase 2 FAD-binding" evidence="12">
    <location>
        <begin position="8"/>
        <end position="371"/>
    </location>
</feature>
<dbReference type="AlphaFoldDB" id="A0A937FGY5"/>
<keyword evidence="9 13" id="KW-0560">Oxidoreductase</keyword>
<dbReference type="PANTHER" id="PTHR42716:SF2">
    <property type="entry name" value="L-ASPARTATE OXIDASE, CHLOROPLASTIC"/>
    <property type="match status" value="1"/>
</dbReference>
<organism evidence="13 14">
    <name type="scientific">Clostridium paridis</name>
    <dbReference type="NCBI Taxonomy" id="2803863"/>
    <lineage>
        <taxon>Bacteria</taxon>
        <taxon>Bacillati</taxon>
        <taxon>Bacillota</taxon>
        <taxon>Clostridia</taxon>
        <taxon>Eubacteriales</taxon>
        <taxon>Clostridiaceae</taxon>
        <taxon>Clostridium</taxon>
    </lineage>
</organism>
<keyword evidence="7" id="KW-0662">Pyridine nucleotide biosynthesis</keyword>
<dbReference type="EC" id="1.4.3.16" evidence="4"/>
<dbReference type="EMBL" id="JAESWA010000023">
    <property type="protein sequence ID" value="MBL4932963.1"/>
    <property type="molecule type" value="Genomic_DNA"/>
</dbReference>
<keyword evidence="6" id="KW-0285">Flavoprotein</keyword>
<dbReference type="InterPro" id="IPR003953">
    <property type="entry name" value="FAD-dep_OxRdtase_2_FAD-bd"/>
</dbReference>
<protein>
    <recommendedName>
        <fullName evidence="5">L-aspartate oxidase</fullName>
        <ecNumber evidence="4">1.4.3.16</ecNumber>
    </recommendedName>
    <alternativeName>
        <fullName evidence="10">Quinolinate synthase B</fullName>
    </alternativeName>
</protein>
<dbReference type="GO" id="GO:0008734">
    <property type="term" value="F:L-aspartate oxidase activity"/>
    <property type="evidence" value="ECO:0007669"/>
    <property type="project" value="UniProtKB-EC"/>
</dbReference>
<dbReference type="PANTHER" id="PTHR42716">
    <property type="entry name" value="L-ASPARTATE OXIDASE"/>
    <property type="match status" value="1"/>
</dbReference>
<sequence length="436" mass="48123">MKLEKYTDVLIVGSGISGLYLALNLDKDINVTIITKGKLNDTNSYLAQGGISTALSDEDIPLFISDTLKAGKYKNDVAAVEILAKESMENILRLEALGVPFDSTPEGFKFTREGAHSINRIVHVKDSTGKSVQETLVSSVKKHNNITILEDTTLLDIIVKNRCCVGGQVLINDNQISIHSKVVVLATGGIGGLFANSTNQRALTGDSINIAIKHKIKLKDLKYIQIHPTALYDNNSDSRRFLISEAVRGEGGKLLNARGQRFINELLPRDVVSKAIFDEMKKFNVPNVFLDISFLDEDFIKNRFPAIYENCLNKGIDITKEPIPVSPAQHYFMGGIEVNTHSESSLKYLYAVGETSCTGVHGANRLASNSILEALVFSRRAAKSINSCICDIPIINMNHPLIDGNINNFIYENKVNTINLFKRSANNINVEFSYSR</sequence>
<name>A0A937FGY5_9CLOT</name>
<dbReference type="InterPro" id="IPR036188">
    <property type="entry name" value="FAD/NAD-bd_sf"/>
</dbReference>
<evidence type="ECO:0000256" key="7">
    <source>
        <dbReference type="ARBA" id="ARBA00022642"/>
    </source>
</evidence>
<evidence type="ECO:0000256" key="6">
    <source>
        <dbReference type="ARBA" id="ARBA00022630"/>
    </source>
</evidence>
<comment type="pathway">
    <text evidence="2">Cofactor biosynthesis; NAD(+) biosynthesis; iminoaspartate from L-aspartate (oxidase route): step 1/1.</text>
</comment>
<comment type="catalytic activity">
    <reaction evidence="11">
        <text>L-aspartate + O2 = iminosuccinate + H2O2</text>
        <dbReference type="Rhea" id="RHEA:25876"/>
        <dbReference type="ChEBI" id="CHEBI:15379"/>
        <dbReference type="ChEBI" id="CHEBI:16240"/>
        <dbReference type="ChEBI" id="CHEBI:29991"/>
        <dbReference type="ChEBI" id="CHEBI:77875"/>
        <dbReference type="EC" id="1.4.3.16"/>
    </reaction>
    <physiologicalReaction direction="left-to-right" evidence="11">
        <dbReference type="Rhea" id="RHEA:25877"/>
    </physiologicalReaction>
</comment>
<dbReference type="SUPFAM" id="SSF51905">
    <property type="entry name" value="FAD/NAD(P)-binding domain"/>
    <property type="match status" value="1"/>
</dbReference>
<evidence type="ECO:0000256" key="9">
    <source>
        <dbReference type="ARBA" id="ARBA00023002"/>
    </source>
</evidence>
<evidence type="ECO:0000256" key="8">
    <source>
        <dbReference type="ARBA" id="ARBA00022827"/>
    </source>
</evidence>
<evidence type="ECO:0000256" key="5">
    <source>
        <dbReference type="ARBA" id="ARBA00021901"/>
    </source>
</evidence>